<dbReference type="SUPFAM" id="SSF47323">
    <property type="entry name" value="Anticodon-binding domain of a subclass of class I aminoacyl-tRNA synthetases"/>
    <property type="match status" value="1"/>
</dbReference>
<evidence type="ECO:0000256" key="8">
    <source>
        <dbReference type="ARBA" id="ARBA00047552"/>
    </source>
</evidence>
<feature type="domain" description="Leucyl-tRNA synthetase editing" evidence="11">
    <location>
        <begin position="18"/>
        <end position="98"/>
    </location>
</feature>
<dbReference type="InterPro" id="IPR002303">
    <property type="entry name" value="Valyl-tRNA_ligase"/>
</dbReference>
<dbReference type="PRINTS" id="PR00986">
    <property type="entry name" value="TRNASYNTHVAL"/>
</dbReference>
<dbReference type="PANTHER" id="PTHR11946:SF93">
    <property type="entry name" value="VALINE--TRNA LIGASE, CHLOROPLASTIC_MITOCHONDRIAL 2"/>
    <property type="match status" value="1"/>
</dbReference>
<evidence type="ECO:0000256" key="4">
    <source>
        <dbReference type="ARBA" id="ARBA00022840"/>
    </source>
</evidence>
<evidence type="ECO:0000259" key="11">
    <source>
        <dbReference type="Pfam" id="PF13603"/>
    </source>
</evidence>
<dbReference type="Gene3D" id="3.40.50.620">
    <property type="entry name" value="HUPs"/>
    <property type="match status" value="1"/>
</dbReference>
<dbReference type="Pfam" id="PF08264">
    <property type="entry name" value="Anticodon_1"/>
    <property type="match status" value="1"/>
</dbReference>
<feature type="domain" description="Methionyl/Valyl/Leucyl/Isoleucyl-tRNA synthetase anticodon-binding" evidence="10">
    <location>
        <begin position="387"/>
        <end position="530"/>
    </location>
</feature>
<protein>
    <recommendedName>
        <fullName evidence="1">valine--tRNA ligase</fullName>
        <ecNumber evidence="1">6.1.1.9</ecNumber>
    </recommendedName>
    <alternativeName>
        <fullName evidence="7">Valyl-tRNA synthetase</fullName>
    </alternativeName>
</protein>
<dbReference type="GO" id="GO:0002161">
    <property type="term" value="F:aminoacyl-tRNA deacylase activity"/>
    <property type="evidence" value="ECO:0007669"/>
    <property type="project" value="InterPro"/>
</dbReference>
<evidence type="ECO:0000259" key="10">
    <source>
        <dbReference type="Pfam" id="PF08264"/>
    </source>
</evidence>
<evidence type="ECO:0000256" key="6">
    <source>
        <dbReference type="ARBA" id="ARBA00023146"/>
    </source>
</evidence>
<gene>
    <name evidence="12" type="ORF">HS1genome_1097</name>
</gene>
<dbReference type="PANTHER" id="PTHR11946">
    <property type="entry name" value="VALYL-TRNA SYNTHETASES"/>
    <property type="match status" value="1"/>
</dbReference>
<dbReference type="AlphaFoldDB" id="A0A348B3F6"/>
<evidence type="ECO:0000259" key="9">
    <source>
        <dbReference type="Pfam" id="PF00133"/>
    </source>
</evidence>
<dbReference type="InterPro" id="IPR009080">
    <property type="entry name" value="tRNAsynth_Ia_anticodon-bd"/>
</dbReference>
<keyword evidence="13" id="KW-1185">Reference proteome</keyword>
<dbReference type="Pfam" id="PF00133">
    <property type="entry name" value="tRNA-synt_1"/>
    <property type="match status" value="1"/>
</dbReference>
<sequence>MQAIVVHPSDPRYTNVVGRTAIAPIFNRKVKVIADEAVDKDFGTGAVMVCSFGDPQDIRWILKYGLGITQVVDDKGRMINTGQLDGMRVRDAKKKMLELLKGGNYLERTEQIRHNVISHTERSDCGAPVEFLIKEQIYVEVLPYKQLLLEKIKEMNFKPARMAYYLEEWIKGLEWDWNISRQRLYGTPIPFWRCERGHLVPAREEDLPVDPAKDSPPVELCPTCGAKLRPITDVADVWVDSSITALFIAGYFDNPKRFSKTFPTSLREQGTDIIRTWLFYSFFRSIVLTGKIPFQDVLVNGQVLGPDGTRMSKSKGNTVSPLDRIDEYGADPLRLTLLETAIGDDFPFKWEKVKTYRLFLQKLWNAARLASTAPKVNERPIQLHLIDRWILNEHKSMVKRVVEAYNEYNYNLVVKEIYHFFWEILADEYLELIKYRLSSGDPSCSYTLLRILRDVLVLLHPVAPHVTEEIYSRLYSEEISVMLLGLPRVEDIEDDKESLEIGRNLTKATSAIRTAKIRNRLAMNAPVKVKLLGSKEFLNKIDPVMEDLTKTLRITELLREEAPEIGAEIVN</sequence>
<dbReference type="InterPro" id="IPR002300">
    <property type="entry name" value="aa-tRNA-synth_Ia"/>
</dbReference>
<evidence type="ECO:0000256" key="1">
    <source>
        <dbReference type="ARBA" id="ARBA00013169"/>
    </source>
</evidence>
<dbReference type="InterPro" id="IPR025709">
    <property type="entry name" value="Leu_tRNA-synth_edit"/>
</dbReference>
<dbReference type="SUPFAM" id="SSF50677">
    <property type="entry name" value="ValRS/IleRS/LeuRS editing domain"/>
    <property type="match status" value="1"/>
</dbReference>
<dbReference type="GO" id="GO:0005829">
    <property type="term" value="C:cytosol"/>
    <property type="evidence" value="ECO:0007669"/>
    <property type="project" value="TreeGrafter"/>
</dbReference>
<keyword evidence="2" id="KW-0436">Ligase</keyword>
<evidence type="ECO:0000256" key="7">
    <source>
        <dbReference type="ARBA" id="ARBA00029936"/>
    </source>
</evidence>
<dbReference type="InterPro" id="IPR033705">
    <property type="entry name" value="Anticodon_Ia_Val"/>
</dbReference>
<evidence type="ECO:0000313" key="13">
    <source>
        <dbReference type="Proteomes" id="UP000276741"/>
    </source>
</evidence>
<keyword evidence="4" id="KW-0067">ATP-binding</keyword>
<dbReference type="EC" id="6.1.1.9" evidence="1"/>
<evidence type="ECO:0000256" key="3">
    <source>
        <dbReference type="ARBA" id="ARBA00022741"/>
    </source>
</evidence>
<proteinExistence type="predicted"/>
<dbReference type="Gene3D" id="1.10.730.10">
    <property type="entry name" value="Isoleucyl-tRNA Synthetase, Domain 1"/>
    <property type="match status" value="1"/>
</dbReference>
<evidence type="ECO:0000313" key="12">
    <source>
        <dbReference type="EMBL" id="BBD72708.1"/>
    </source>
</evidence>
<dbReference type="GO" id="GO:0004832">
    <property type="term" value="F:valine-tRNA ligase activity"/>
    <property type="evidence" value="ECO:0007669"/>
    <property type="project" value="UniProtKB-EC"/>
</dbReference>
<dbReference type="EMBL" id="AP018553">
    <property type="protein sequence ID" value="BBD72708.1"/>
    <property type="molecule type" value="Genomic_DNA"/>
</dbReference>
<dbReference type="Pfam" id="PF13603">
    <property type="entry name" value="tRNA-synt_1_2"/>
    <property type="match status" value="1"/>
</dbReference>
<evidence type="ECO:0000256" key="5">
    <source>
        <dbReference type="ARBA" id="ARBA00022917"/>
    </source>
</evidence>
<keyword evidence="6" id="KW-0030">Aminoacyl-tRNA synthetase</keyword>
<keyword evidence="3" id="KW-0547">Nucleotide-binding</keyword>
<reference evidence="13" key="1">
    <citation type="submission" date="2018-04" db="EMBL/GenBank/DDBJ databases">
        <title>Complete genome sequence of Sulfodiicoccus acidiphilus strain HS-1.</title>
        <authorList>
            <person name="Sakai H.D."/>
            <person name="Kurosawa N."/>
        </authorList>
    </citation>
    <scope>NUCLEOTIDE SEQUENCE [LARGE SCALE GENOMIC DNA]</scope>
    <source>
        <strain evidence="13">HS-1</strain>
    </source>
</reference>
<feature type="domain" description="Aminoacyl-tRNA synthetase class Ia" evidence="9">
    <location>
        <begin position="115"/>
        <end position="346"/>
    </location>
</feature>
<dbReference type="SUPFAM" id="SSF52374">
    <property type="entry name" value="Nucleotidylyl transferase"/>
    <property type="match status" value="1"/>
</dbReference>
<evidence type="ECO:0000256" key="2">
    <source>
        <dbReference type="ARBA" id="ARBA00022598"/>
    </source>
</evidence>
<dbReference type="CDD" id="cd07962">
    <property type="entry name" value="Anticodon_Ia_Val"/>
    <property type="match status" value="1"/>
</dbReference>
<dbReference type="KEGG" id="sacd:HS1genome_1097"/>
<comment type="catalytic activity">
    <reaction evidence="8">
        <text>tRNA(Val) + L-valine + ATP = L-valyl-tRNA(Val) + AMP + diphosphate</text>
        <dbReference type="Rhea" id="RHEA:10704"/>
        <dbReference type="Rhea" id="RHEA-COMP:9672"/>
        <dbReference type="Rhea" id="RHEA-COMP:9708"/>
        <dbReference type="ChEBI" id="CHEBI:30616"/>
        <dbReference type="ChEBI" id="CHEBI:33019"/>
        <dbReference type="ChEBI" id="CHEBI:57762"/>
        <dbReference type="ChEBI" id="CHEBI:78442"/>
        <dbReference type="ChEBI" id="CHEBI:78537"/>
        <dbReference type="ChEBI" id="CHEBI:456215"/>
        <dbReference type="EC" id="6.1.1.9"/>
    </reaction>
</comment>
<accession>A0A348B3F6</accession>
<dbReference type="GO" id="GO:0006438">
    <property type="term" value="P:valyl-tRNA aminoacylation"/>
    <property type="evidence" value="ECO:0007669"/>
    <property type="project" value="InterPro"/>
</dbReference>
<dbReference type="InterPro" id="IPR013155">
    <property type="entry name" value="M/V/L/I-tRNA-synth_anticd-bd"/>
</dbReference>
<dbReference type="InterPro" id="IPR014729">
    <property type="entry name" value="Rossmann-like_a/b/a_fold"/>
</dbReference>
<keyword evidence="5" id="KW-0648">Protein biosynthesis</keyword>
<organism evidence="12 13">
    <name type="scientific">Sulfodiicoccus acidiphilus</name>
    <dbReference type="NCBI Taxonomy" id="1670455"/>
    <lineage>
        <taxon>Archaea</taxon>
        <taxon>Thermoproteota</taxon>
        <taxon>Thermoprotei</taxon>
        <taxon>Sulfolobales</taxon>
        <taxon>Sulfolobaceae</taxon>
        <taxon>Sulfodiicoccus</taxon>
    </lineage>
</organism>
<name>A0A348B3F6_9CREN</name>
<dbReference type="GO" id="GO:0005524">
    <property type="term" value="F:ATP binding"/>
    <property type="evidence" value="ECO:0007669"/>
    <property type="project" value="UniProtKB-KW"/>
</dbReference>
<dbReference type="Proteomes" id="UP000276741">
    <property type="component" value="Chromosome"/>
</dbReference>
<dbReference type="InterPro" id="IPR009008">
    <property type="entry name" value="Val/Leu/Ile-tRNA-synth_edit"/>
</dbReference>